<proteinExistence type="predicted"/>
<dbReference type="InterPro" id="IPR052022">
    <property type="entry name" value="26kDa_periplasmic_antigen"/>
</dbReference>
<dbReference type="Gene3D" id="3.30.70.2970">
    <property type="entry name" value="Protein of unknown function (DUF541), domain 2"/>
    <property type="match status" value="1"/>
</dbReference>
<dbReference type="Proteomes" id="UP001149719">
    <property type="component" value="Unassembled WGS sequence"/>
</dbReference>
<comment type="caution">
    <text evidence="1">The sequence shown here is derived from an EMBL/GenBank/DDBJ whole genome shotgun (WGS) entry which is preliminary data.</text>
</comment>
<accession>A0ABT4JYK6</accession>
<dbReference type="InterPro" id="IPR007497">
    <property type="entry name" value="SIMPL/DUF541"/>
</dbReference>
<keyword evidence="2" id="KW-1185">Reference proteome</keyword>
<evidence type="ECO:0000313" key="2">
    <source>
        <dbReference type="Proteomes" id="UP001149719"/>
    </source>
</evidence>
<dbReference type="InterPro" id="IPR016907">
    <property type="entry name" value="UCP029033"/>
</dbReference>
<protein>
    <submittedName>
        <fullName evidence="1">SIMPL domain-containing protein</fullName>
    </submittedName>
</protein>
<reference evidence="1" key="1">
    <citation type="submission" date="2022-12" db="EMBL/GenBank/DDBJ databases">
        <title>Marinomonas 15G1-11 sp. nov, isolated from marine algae.</title>
        <authorList>
            <person name="Butt M."/>
            <person name="Choi D.G."/>
            <person name="Kim J.M."/>
            <person name="Lee J.K."/>
            <person name="Baek J.H."/>
            <person name="Jeon C.O."/>
        </authorList>
    </citation>
    <scope>NUCLEOTIDE SEQUENCE</scope>
    <source>
        <strain evidence="1">15G1-11</strain>
    </source>
</reference>
<name>A0ABT4JYK6_9GAMM</name>
<dbReference type="PANTHER" id="PTHR34387">
    <property type="entry name" value="SLR1258 PROTEIN"/>
    <property type="match status" value="1"/>
</dbReference>
<evidence type="ECO:0000313" key="1">
    <source>
        <dbReference type="EMBL" id="MCZ2723470.1"/>
    </source>
</evidence>
<sequence length="239" mass="26634">MANINRFNSVFIGLCLLLGLVSLGYQLGESAIRYKEYERQVTVKGLSEREYKADIVIWPIQFTVADNNLSSLYQTIEASTGKIRAFLEDAGLNADEISFTGPSIIDKSAQQYGGQAQALFRYTATQTVTVYSKNIDVVRGVMGNISVLGKQGIVFNGNDYSYQTEYIFTRLNEIKPEMIEEATKKAREVAEKFASDSKSTLGKIRTASQGQFSISARDKNNPHIKKVRVVSTVSYYLSD</sequence>
<dbReference type="EMBL" id="JAPUBN010000021">
    <property type="protein sequence ID" value="MCZ2723470.1"/>
    <property type="molecule type" value="Genomic_DNA"/>
</dbReference>
<dbReference type="PANTHER" id="PTHR34387:SF2">
    <property type="entry name" value="SLR1258 PROTEIN"/>
    <property type="match status" value="1"/>
</dbReference>
<dbReference type="RefSeq" id="WP_269127591.1">
    <property type="nucleotide sequence ID" value="NZ_JAPUBN010000021.1"/>
</dbReference>
<dbReference type="PIRSF" id="PIRSF029033">
    <property type="entry name" value="UCP029033"/>
    <property type="match status" value="1"/>
</dbReference>
<dbReference type="Pfam" id="PF04402">
    <property type="entry name" value="SIMPL"/>
    <property type="match status" value="1"/>
</dbReference>
<organism evidence="1 2">
    <name type="scientific">Marinomonas phaeophyticola</name>
    <dbReference type="NCBI Taxonomy" id="3004091"/>
    <lineage>
        <taxon>Bacteria</taxon>
        <taxon>Pseudomonadati</taxon>
        <taxon>Pseudomonadota</taxon>
        <taxon>Gammaproteobacteria</taxon>
        <taxon>Oceanospirillales</taxon>
        <taxon>Oceanospirillaceae</taxon>
        <taxon>Marinomonas</taxon>
    </lineage>
</organism>
<gene>
    <name evidence="1" type="ORF">O1D97_18095</name>
</gene>